<dbReference type="PANTHER" id="PTHR33112:SF16">
    <property type="entry name" value="HETEROKARYON INCOMPATIBILITY DOMAIN-CONTAINING PROTEIN"/>
    <property type="match status" value="1"/>
</dbReference>
<dbReference type="Pfam" id="PF06985">
    <property type="entry name" value="HET"/>
    <property type="match status" value="1"/>
</dbReference>
<dbReference type="PANTHER" id="PTHR33112">
    <property type="entry name" value="DOMAIN PROTEIN, PUTATIVE-RELATED"/>
    <property type="match status" value="1"/>
</dbReference>
<dbReference type="OrthoDB" id="5125733at2759"/>
<dbReference type="InterPro" id="IPR010730">
    <property type="entry name" value="HET"/>
</dbReference>
<sequence length="414" mass="46786">MVAYATLSYCWGGKGQLQLKKANPLQFLNALPVQLLSMITQDAIRVDALFIIQDSTEEKLKELAVMGEIYSRSAITIGAANGDYADAGLFAKRDPHRQRPCPIYEIESNGAKTQIFAELPRDDEQGTILDSRGWIFQEEVLSARTLKFCSDGLRWSCFTVCATETAPNGNSHLSNKLDYRLKTSLRYLEWNPRWIVALNLKRRYFQDWYESVSSFTARDLKYHTDKLPALAGVATQIHKIRKYYYLAGLWQQDLEYGLPWYVTSQPKIDSGRYAFPSLLGDEYYTVVPRKGSSSPKSTSSVTEMMSQLSICSISTHMPFLKNVPISSTGKSQRLKAVLSSLRQRDEFKGKSSSWSWASLEHEKINFLYSHLGLKASGIPLSHCLEVDCSPPDKGNTFTQILPGHMILIGYLKRA</sequence>
<protein>
    <recommendedName>
        <fullName evidence="1">Heterokaryon incompatibility domain-containing protein</fullName>
    </recommendedName>
</protein>
<evidence type="ECO:0000259" key="1">
    <source>
        <dbReference type="Pfam" id="PF06985"/>
    </source>
</evidence>
<feature type="domain" description="Heterokaryon incompatibility" evidence="1">
    <location>
        <begin position="4"/>
        <end position="138"/>
    </location>
</feature>
<proteinExistence type="predicted"/>
<gene>
    <name evidence="2" type="ORF">BOTCAL_0207g00080</name>
</gene>
<dbReference type="EMBL" id="PHWZ01000207">
    <property type="protein sequence ID" value="TEY57716.1"/>
    <property type="molecule type" value="Genomic_DNA"/>
</dbReference>
<reference evidence="2 3" key="1">
    <citation type="submission" date="2017-11" db="EMBL/GenBank/DDBJ databases">
        <title>Comparative genomics of Botrytis spp.</title>
        <authorList>
            <person name="Valero-Jimenez C.A."/>
            <person name="Tapia P."/>
            <person name="Veloso J."/>
            <person name="Silva-Moreno E."/>
            <person name="Staats M."/>
            <person name="Valdes J.H."/>
            <person name="Van Kan J.A.L."/>
        </authorList>
    </citation>
    <scope>NUCLEOTIDE SEQUENCE [LARGE SCALE GENOMIC DNA]</scope>
    <source>
        <strain evidence="2 3">MUCL2830</strain>
    </source>
</reference>
<accession>A0A4Y8CYY3</accession>
<evidence type="ECO:0000313" key="3">
    <source>
        <dbReference type="Proteomes" id="UP000297299"/>
    </source>
</evidence>
<comment type="caution">
    <text evidence="2">The sequence shown here is derived from an EMBL/GenBank/DDBJ whole genome shotgun (WGS) entry which is preliminary data.</text>
</comment>
<dbReference type="AlphaFoldDB" id="A0A4Y8CYY3"/>
<keyword evidence="3" id="KW-1185">Reference proteome</keyword>
<dbReference type="STRING" id="38488.A0A4Y8CYY3"/>
<organism evidence="2 3">
    <name type="scientific">Botryotinia calthae</name>
    <dbReference type="NCBI Taxonomy" id="38488"/>
    <lineage>
        <taxon>Eukaryota</taxon>
        <taxon>Fungi</taxon>
        <taxon>Dikarya</taxon>
        <taxon>Ascomycota</taxon>
        <taxon>Pezizomycotina</taxon>
        <taxon>Leotiomycetes</taxon>
        <taxon>Helotiales</taxon>
        <taxon>Sclerotiniaceae</taxon>
        <taxon>Botryotinia</taxon>
    </lineage>
</organism>
<evidence type="ECO:0000313" key="2">
    <source>
        <dbReference type="EMBL" id="TEY57716.1"/>
    </source>
</evidence>
<name>A0A4Y8CYY3_9HELO</name>
<dbReference type="Proteomes" id="UP000297299">
    <property type="component" value="Unassembled WGS sequence"/>
</dbReference>